<sequence length="394" mass="42028">MSVHPVVIDDTDPAIRYTGTSWTSEATGSQDEFGTHGKTYNHTLHATNANDTFAFSFQGSSIRVFGTVNLAPTYGYSVVSGPDFRSPWECFVDNVSIGAVKPSLFHENNQLLCDGAQLPDGSHELTVQIKMRNGTTFWLDYLQYTPIKAPSDDSVFLVENTDPGISAVLTVTRAGTQLTWVGYVPIALPGNATSASYSIDNGPSKSFALTGHAPFDGTSLFNQVLFTTPELSESPHTISVTYDGDEQHTPLTLDYIYLTVPSGASTAGQTVVSGAPHSGSHTPVGAIVGGTLGGIVGVAIALILVLFIRRRRSVDRSRRTTAIPFSPTRQPSSTDIDNAGSGWFVSGAMAQVQDRKVLLASDRTHAPSNSGPHENDLHRNGTVPTDGPPRYSAV</sequence>
<organism evidence="3 4">
    <name type="scientific">Lyophyllum shimeji</name>
    <name type="common">Hon-shimeji</name>
    <name type="synonym">Tricholoma shimeji</name>
    <dbReference type="NCBI Taxonomy" id="47721"/>
    <lineage>
        <taxon>Eukaryota</taxon>
        <taxon>Fungi</taxon>
        <taxon>Dikarya</taxon>
        <taxon>Basidiomycota</taxon>
        <taxon>Agaricomycotina</taxon>
        <taxon>Agaricomycetes</taxon>
        <taxon>Agaricomycetidae</taxon>
        <taxon>Agaricales</taxon>
        <taxon>Tricholomatineae</taxon>
        <taxon>Lyophyllaceae</taxon>
        <taxon>Lyophyllum</taxon>
    </lineage>
</organism>
<dbReference type="Gene3D" id="2.60.120.260">
    <property type="entry name" value="Galactose-binding domain-like"/>
    <property type="match status" value="2"/>
</dbReference>
<comment type="caution">
    <text evidence="3">The sequence shown here is derived from an EMBL/GenBank/DDBJ whole genome shotgun (WGS) entry which is preliminary data.</text>
</comment>
<keyword evidence="2" id="KW-0812">Transmembrane</keyword>
<proteinExistence type="predicted"/>
<dbReference type="OrthoDB" id="3029306at2759"/>
<keyword evidence="2" id="KW-0472">Membrane</keyword>
<protein>
    <submittedName>
        <fullName evidence="3">Uncharacterized protein</fullName>
    </submittedName>
</protein>
<evidence type="ECO:0000313" key="4">
    <source>
        <dbReference type="Proteomes" id="UP001063166"/>
    </source>
</evidence>
<dbReference type="EMBL" id="BRPK01000014">
    <property type="protein sequence ID" value="GLB43779.1"/>
    <property type="molecule type" value="Genomic_DNA"/>
</dbReference>
<dbReference type="Proteomes" id="UP001063166">
    <property type="component" value="Unassembled WGS sequence"/>
</dbReference>
<gene>
    <name evidence="3" type="ORF">LshimejAT787_1402910</name>
</gene>
<keyword evidence="2" id="KW-1133">Transmembrane helix</keyword>
<feature type="compositionally biased region" description="Polar residues" evidence="1">
    <location>
        <begin position="327"/>
        <end position="336"/>
    </location>
</feature>
<evidence type="ECO:0000313" key="3">
    <source>
        <dbReference type="EMBL" id="GLB43779.1"/>
    </source>
</evidence>
<feature type="region of interest" description="Disordered" evidence="1">
    <location>
        <begin position="362"/>
        <end position="394"/>
    </location>
</feature>
<keyword evidence="4" id="KW-1185">Reference proteome</keyword>
<name>A0A9P3UQC8_LYOSH</name>
<evidence type="ECO:0000256" key="1">
    <source>
        <dbReference type="SAM" id="MobiDB-lite"/>
    </source>
</evidence>
<feature type="region of interest" description="Disordered" evidence="1">
    <location>
        <begin position="317"/>
        <end position="337"/>
    </location>
</feature>
<feature type="transmembrane region" description="Helical" evidence="2">
    <location>
        <begin position="286"/>
        <end position="308"/>
    </location>
</feature>
<evidence type="ECO:0000256" key="2">
    <source>
        <dbReference type="SAM" id="Phobius"/>
    </source>
</evidence>
<accession>A0A9P3UQC8</accession>
<dbReference type="AlphaFoldDB" id="A0A9P3UQC8"/>
<reference evidence="3" key="1">
    <citation type="submission" date="2022-07" db="EMBL/GenBank/DDBJ databases">
        <title>The genome of Lyophyllum shimeji provides insight into the initial evolution of ectomycorrhizal fungal genome.</title>
        <authorList>
            <person name="Kobayashi Y."/>
            <person name="Shibata T."/>
            <person name="Hirakawa H."/>
            <person name="Shigenobu S."/>
            <person name="Nishiyama T."/>
            <person name="Yamada A."/>
            <person name="Hasebe M."/>
            <person name="Kawaguchi M."/>
        </authorList>
    </citation>
    <scope>NUCLEOTIDE SEQUENCE</scope>
    <source>
        <strain evidence="3">AT787</strain>
    </source>
</reference>